<protein>
    <submittedName>
        <fullName evidence="2">BRO1 domain-containing protein BROX</fullName>
    </submittedName>
</protein>
<feature type="region of interest" description="Disordered" evidence="1">
    <location>
        <begin position="86"/>
        <end position="128"/>
    </location>
</feature>
<proteinExistence type="predicted"/>
<accession>A0A8E0VII0</accession>
<dbReference type="Gene3D" id="1.25.40.280">
    <property type="entry name" value="alix/aip1 like domains"/>
    <property type="match status" value="1"/>
</dbReference>
<organism evidence="2 3">
    <name type="scientific">Fasciolopsis buskii</name>
    <dbReference type="NCBI Taxonomy" id="27845"/>
    <lineage>
        <taxon>Eukaryota</taxon>
        <taxon>Metazoa</taxon>
        <taxon>Spiralia</taxon>
        <taxon>Lophotrochozoa</taxon>
        <taxon>Platyhelminthes</taxon>
        <taxon>Trematoda</taxon>
        <taxon>Digenea</taxon>
        <taxon>Plagiorchiida</taxon>
        <taxon>Echinostomata</taxon>
        <taxon>Echinostomatoidea</taxon>
        <taxon>Fasciolidae</taxon>
        <taxon>Fasciolopsis</taxon>
    </lineage>
</organism>
<keyword evidence="3" id="KW-1185">Reference proteome</keyword>
<feature type="compositionally biased region" description="Basic and acidic residues" evidence="1">
    <location>
        <begin position="93"/>
        <end position="121"/>
    </location>
</feature>
<dbReference type="InterPro" id="IPR038499">
    <property type="entry name" value="BRO1_sf"/>
</dbReference>
<evidence type="ECO:0000256" key="1">
    <source>
        <dbReference type="SAM" id="MobiDB-lite"/>
    </source>
</evidence>
<gene>
    <name evidence="2" type="ORF">FBUS_08139</name>
</gene>
<dbReference type="OrthoDB" id="6269088at2759"/>
<dbReference type="AlphaFoldDB" id="A0A8E0VII0"/>
<reference evidence="2" key="1">
    <citation type="submission" date="2019-05" db="EMBL/GenBank/DDBJ databases">
        <title>Annotation for the trematode Fasciolopsis buski.</title>
        <authorList>
            <person name="Choi Y.-J."/>
        </authorList>
    </citation>
    <scope>NUCLEOTIDE SEQUENCE</scope>
    <source>
        <strain evidence="2">HT</strain>
        <tissue evidence="2">Whole worm</tissue>
    </source>
</reference>
<dbReference type="Proteomes" id="UP000728185">
    <property type="component" value="Unassembled WGS sequence"/>
</dbReference>
<sequence>MSAKPAEHCFFRRLGTQVTQTRRKLERENGLIYHQRVPASAPAFTLKAEYGIAEPMEPDFDFTPSERWKSAYVDFDLKKMAEDAINRKARSKHSTEKTDSEAPVEPVHEKPIFPTDKDPKNESGCVLS</sequence>
<comment type="caution">
    <text evidence="2">The sequence shown here is derived from an EMBL/GenBank/DDBJ whole genome shotgun (WGS) entry which is preliminary data.</text>
</comment>
<evidence type="ECO:0000313" key="2">
    <source>
        <dbReference type="EMBL" id="KAA0195582.1"/>
    </source>
</evidence>
<evidence type="ECO:0000313" key="3">
    <source>
        <dbReference type="Proteomes" id="UP000728185"/>
    </source>
</evidence>
<dbReference type="EMBL" id="LUCM01003608">
    <property type="protein sequence ID" value="KAA0195582.1"/>
    <property type="molecule type" value="Genomic_DNA"/>
</dbReference>
<name>A0A8E0VII0_9TREM</name>